<dbReference type="GO" id="GO:0006629">
    <property type="term" value="P:lipid metabolic process"/>
    <property type="evidence" value="ECO:0007669"/>
    <property type="project" value="InterPro"/>
</dbReference>
<dbReference type="CDD" id="cd00519">
    <property type="entry name" value="Lipase_3"/>
    <property type="match status" value="1"/>
</dbReference>
<feature type="domain" description="Fungal lipase-type" evidence="3">
    <location>
        <begin position="181"/>
        <end position="361"/>
    </location>
</feature>
<accession>A0A448YX39</accession>
<feature type="compositionally biased region" description="Acidic residues" evidence="2">
    <location>
        <begin position="543"/>
        <end position="554"/>
    </location>
</feature>
<dbReference type="AlphaFoldDB" id="A0A448YX39"/>
<proteinExistence type="predicted"/>
<feature type="coiled-coil region" evidence="1">
    <location>
        <begin position="402"/>
        <end position="429"/>
    </location>
</feature>
<evidence type="ECO:0000256" key="1">
    <source>
        <dbReference type="SAM" id="Coils"/>
    </source>
</evidence>
<dbReference type="InterPro" id="IPR002921">
    <property type="entry name" value="Fungal_lipase-type"/>
</dbReference>
<keyword evidence="5" id="KW-1185">Reference proteome</keyword>
<dbReference type="EMBL" id="CAACVS010000024">
    <property type="protein sequence ID" value="VEU34289.1"/>
    <property type="molecule type" value="Genomic_DNA"/>
</dbReference>
<dbReference type="PANTHER" id="PTHR45856">
    <property type="entry name" value="ALPHA/BETA-HYDROLASES SUPERFAMILY PROTEIN"/>
    <property type="match status" value="1"/>
</dbReference>
<feature type="compositionally biased region" description="Polar residues" evidence="2">
    <location>
        <begin position="1"/>
        <end position="14"/>
    </location>
</feature>
<name>A0A448YX39_9STRA</name>
<evidence type="ECO:0000313" key="4">
    <source>
        <dbReference type="EMBL" id="VEU34289.1"/>
    </source>
</evidence>
<dbReference type="Proteomes" id="UP000291116">
    <property type="component" value="Unassembled WGS sequence"/>
</dbReference>
<dbReference type="OrthoDB" id="426718at2759"/>
<sequence>MPTVAINSKGLSKSYSEDEKKNALKKQQRDSDVIAEYKLKDDGYKSRIVTPRRSVFDLRSKEMRTEGEKKQGRLYSTKKSKDVGGLRVDEMIYGVKMAHLSCTDDSEMRLNNPKASANSLMALEHLVGGDDPKTTIGLPLSQILEENFGLKLDCHIDESGIRKGRPVDTQGFIASNEDTIVLSYRFTTTIMDWMANLTFFSSEWEPVEDEALGHAGWCSSTKGWFTKFCRPNKAKPRVHTAYYNNFIYTIPMIKKYIIEPLKKENAKPKKIYVVGCSLGAAISQIAFCYILEQLYENLMDPEFKNVERLVSVTAGCPRVGDRKFRNVMMKKMEALRKAGLDRAVINRLVYNKDIVPHAPPNVIAFCHLGKLVYITRGGEHVIINPDISKQFTKYNEIKVIYRTVFEVKKEEVKEKKEEIKQNIRDRQTVVAGKAKDKLQSVHTKMHMSVESGTKNVEGDDAESGTATATKHTIPLTKSKLELDAEAATEAAAAEGKEKSTKEAFEEECKGAMEGIHDHMPYWYLTHLEKLRDEENAKNGGAEADAENLDEELSC</sequence>
<evidence type="ECO:0000259" key="3">
    <source>
        <dbReference type="Pfam" id="PF01764"/>
    </source>
</evidence>
<reference evidence="4 5" key="1">
    <citation type="submission" date="2019-01" db="EMBL/GenBank/DDBJ databases">
        <authorList>
            <person name="Ferrante I. M."/>
        </authorList>
    </citation>
    <scope>NUCLEOTIDE SEQUENCE [LARGE SCALE GENOMIC DNA]</scope>
    <source>
        <strain evidence="4 5">B856</strain>
    </source>
</reference>
<feature type="region of interest" description="Disordered" evidence="2">
    <location>
        <begin position="1"/>
        <end position="29"/>
    </location>
</feature>
<organism evidence="4 5">
    <name type="scientific">Pseudo-nitzschia multistriata</name>
    <dbReference type="NCBI Taxonomy" id="183589"/>
    <lineage>
        <taxon>Eukaryota</taxon>
        <taxon>Sar</taxon>
        <taxon>Stramenopiles</taxon>
        <taxon>Ochrophyta</taxon>
        <taxon>Bacillariophyta</taxon>
        <taxon>Bacillariophyceae</taxon>
        <taxon>Bacillariophycidae</taxon>
        <taxon>Bacillariales</taxon>
        <taxon>Bacillariaceae</taxon>
        <taxon>Pseudo-nitzschia</taxon>
    </lineage>
</organism>
<feature type="region of interest" description="Disordered" evidence="2">
    <location>
        <begin position="534"/>
        <end position="554"/>
    </location>
</feature>
<evidence type="ECO:0000256" key="2">
    <source>
        <dbReference type="SAM" id="MobiDB-lite"/>
    </source>
</evidence>
<feature type="compositionally biased region" description="Basic and acidic residues" evidence="2">
    <location>
        <begin position="15"/>
        <end position="29"/>
    </location>
</feature>
<evidence type="ECO:0000313" key="5">
    <source>
        <dbReference type="Proteomes" id="UP000291116"/>
    </source>
</evidence>
<dbReference type="InterPro" id="IPR029058">
    <property type="entry name" value="AB_hydrolase_fold"/>
</dbReference>
<keyword evidence="1" id="KW-0175">Coiled coil</keyword>
<dbReference type="PANTHER" id="PTHR45856:SF24">
    <property type="entry name" value="FUNGAL LIPASE-LIKE DOMAIN-CONTAINING PROTEIN"/>
    <property type="match status" value="1"/>
</dbReference>
<dbReference type="InterPro" id="IPR051218">
    <property type="entry name" value="Sec_MonoDiacylglyc_Lipase"/>
</dbReference>
<gene>
    <name evidence="4" type="ORF">PSNMU_V1.4_AUG-EV-PASAV3_0009910</name>
</gene>
<dbReference type="Gene3D" id="3.40.50.1820">
    <property type="entry name" value="alpha/beta hydrolase"/>
    <property type="match status" value="1"/>
</dbReference>
<dbReference type="SUPFAM" id="SSF53474">
    <property type="entry name" value="alpha/beta-Hydrolases"/>
    <property type="match status" value="1"/>
</dbReference>
<feature type="region of interest" description="Disordered" evidence="2">
    <location>
        <begin position="434"/>
        <end position="474"/>
    </location>
</feature>
<dbReference type="Pfam" id="PF01764">
    <property type="entry name" value="Lipase_3"/>
    <property type="match status" value="1"/>
</dbReference>
<protein>
    <recommendedName>
        <fullName evidence="3">Fungal lipase-type domain-containing protein</fullName>
    </recommendedName>
</protein>